<dbReference type="RefSeq" id="XP_014181869.1">
    <property type="nucleotide sequence ID" value="XM_014326394.1"/>
</dbReference>
<dbReference type="SUPFAM" id="SSF48403">
    <property type="entry name" value="Ankyrin repeat"/>
    <property type="match status" value="1"/>
</dbReference>
<keyword evidence="2 3" id="KW-0040">ANK repeat</keyword>
<protein>
    <submittedName>
        <fullName evidence="5">Uncharacterized protein</fullName>
    </submittedName>
</protein>
<dbReference type="EMBL" id="ALBS01000096">
    <property type="protein sequence ID" value="EJT50695.1"/>
    <property type="molecule type" value="Genomic_DNA"/>
</dbReference>
<organism evidence="5 6">
    <name type="scientific">Trichosporon asahii var. asahii (strain ATCC 90039 / CBS 2479 / JCM 2466 / KCTC 7840 / NBRC 103889/ NCYC 2677 / UAMH 7654)</name>
    <name type="common">Yeast</name>
    <dbReference type="NCBI Taxonomy" id="1186058"/>
    <lineage>
        <taxon>Eukaryota</taxon>
        <taxon>Fungi</taxon>
        <taxon>Dikarya</taxon>
        <taxon>Basidiomycota</taxon>
        <taxon>Agaricomycotina</taxon>
        <taxon>Tremellomycetes</taxon>
        <taxon>Trichosporonales</taxon>
        <taxon>Trichosporonaceae</taxon>
        <taxon>Trichosporon</taxon>
    </lineage>
</organism>
<dbReference type="PANTHER" id="PTHR24171:SF8">
    <property type="entry name" value="BRCA1-ASSOCIATED RING DOMAIN PROTEIN 1"/>
    <property type="match status" value="1"/>
</dbReference>
<feature type="compositionally biased region" description="Acidic residues" evidence="4">
    <location>
        <begin position="136"/>
        <end position="146"/>
    </location>
</feature>
<evidence type="ECO:0000313" key="5">
    <source>
        <dbReference type="EMBL" id="EJT50695.1"/>
    </source>
</evidence>
<dbReference type="SMART" id="SM00248">
    <property type="entry name" value="ANK"/>
    <property type="match status" value="3"/>
</dbReference>
<gene>
    <name evidence="5" type="ORF">A1Q1_08247</name>
</gene>
<dbReference type="Gene3D" id="1.25.40.20">
    <property type="entry name" value="Ankyrin repeat-containing domain"/>
    <property type="match status" value="1"/>
</dbReference>
<dbReference type="KEGG" id="tasa:A1Q1_08247"/>
<dbReference type="GeneID" id="25991759"/>
<dbReference type="PANTHER" id="PTHR24171">
    <property type="entry name" value="ANKYRIN REPEAT DOMAIN-CONTAINING PROTEIN 39-RELATED"/>
    <property type="match status" value="1"/>
</dbReference>
<evidence type="ECO:0000256" key="2">
    <source>
        <dbReference type="ARBA" id="ARBA00023043"/>
    </source>
</evidence>
<feature type="region of interest" description="Disordered" evidence="4">
    <location>
        <begin position="130"/>
        <end position="150"/>
    </location>
</feature>
<reference evidence="5 6" key="1">
    <citation type="journal article" date="2012" name="Eukaryot. Cell">
        <title>Draft genome sequence of CBS 2479, the standard type strain of Trichosporon asahii.</title>
        <authorList>
            <person name="Yang R.Y."/>
            <person name="Li H.T."/>
            <person name="Zhu H."/>
            <person name="Zhou G.P."/>
            <person name="Wang M."/>
            <person name="Wang L."/>
        </authorList>
    </citation>
    <scope>NUCLEOTIDE SEQUENCE [LARGE SCALE GENOMIC DNA]</scope>
    <source>
        <strain evidence="6">ATCC 90039 / CBS 2479 / JCM 2466 / KCTC 7840 / NCYC 2677 / UAMH 7654</strain>
    </source>
</reference>
<feature type="region of interest" description="Disordered" evidence="4">
    <location>
        <begin position="200"/>
        <end position="232"/>
    </location>
</feature>
<dbReference type="Proteomes" id="UP000002748">
    <property type="component" value="Unassembled WGS sequence"/>
</dbReference>
<dbReference type="AlphaFoldDB" id="J4UGS6"/>
<dbReference type="OrthoDB" id="19174at2759"/>
<dbReference type="InterPro" id="IPR002110">
    <property type="entry name" value="Ankyrin_rpt"/>
</dbReference>
<dbReference type="Pfam" id="PF12796">
    <property type="entry name" value="Ank_2"/>
    <property type="match status" value="1"/>
</dbReference>
<dbReference type="GO" id="GO:0004842">
    <property type="term" value="F:ubiquitin-protein transferase activity"/>
    <property type="evidence" value="ECO:0007669"/>
    <property type="project" value="TreeGrafter"/>
</dbReference>
<evidence type="ECO:0000313" key="6">
    <source>
        <dbReference type="Proteomes" id="UP000002748"/>
    </source>
</evidence>
<dbReference type="GO" id="GO:0085020">
    <property type="term" value="P:protein K6-linked ubiquitination"/>
    <property type="evidence" value="ECO:0007669"/>
    <property type="project" value="TreeGrafter"/>
</dbReference>
<sequence length="232" mass="24297">MVNSVGNGKNIWVAASDGDLERVKELIAAGESPNAFDANSYSPMHAAASYAHLPLLEYLVSVGGDVNLADEDGDTPLYVVESLPAAQWLVEHGANASHKNNEGKTAAETLHEDSPEVAEYLRSITGEAAPAPAEGEGMEGVEEGGEAPEGVSNQAVDAYASQQTNDLLARTKEIMEQAERDGTNPDDRIREVVEQAVRDGFQFGAANNESSGSGAQAEDAAAADSGKRARAE</sequence>
<dbReference type="VEuPathDB" id="FungiDB:A1Q1_08247"/>
<dbReference type="HOGENOM" id="CLU_078327_1_0_1"/>
<accession>J4UGS6</accession>
<feature type="repeat" description="ANK" evidence="3">
    <location>
        <begin position="39"/>
        <end position="71"/>
    </location>
</feature>
<evidence type="ECO:0000256" key="4">
    <source>
        <dbReference type="SAM" id="MobiDB-lite"/>
    </source>
</evidence>
<feature type="compositionally biased region" description="Low complexity" evidence="4">
    <location>
        <begin position="209"/>
        <end position="224"/>
    </location>
</feature>
<comment type="caution">
    <text evidence="5">The sequence shown here is derived from an EMBL/GenBank/DDBJ whole genome shotgun (WGS) entry which is preliminary data.</text>
</comment>
<dbReference type="PROSITE" id="PS50088">
    <property type="entry name" value="ANK_REPEAT"/>
    <property type="match status" value="1"/>
</dbReference>
<evidence type="ECO:0000256" key="1">
    <source>
        <dbReference type="ARBA" id="ARBA00022737"/>
    </source>
</evidence>
<keyword evidence="1" id="KW-0677">Repeat</keyword>
<dbReference type="PROSITE" id="PS50297">
    <property type="entry name" value="ANK_REP_REGION"/>
    <property type="match status" value="1"/>
</dbReference>
<proteinExistence type="predicted"/>
<dbReference type="InterPro" id="IPR036770">
    <property type="entry name" value="Ankyrin_rpt-contain_sf"/>
</dbReference>
<evidence type="ECO:0000256" key="3">
    <source>
        <dbReference type="PROSITE-ProRule" id="PRU00023"/>
    </source>
</evidence>
<name>J4UGS6_TRIAS</name>